<accession>A0ABX2LX03</accession>
<dbReference type="InterPro" id="IPR011251">
    <property type="entry name" value="Luciferase-like_dom"/>
</dbReference>
<dbReference type="InterPro" id="IPR019949">
    <property type="entry name" value="CmoO-like"/>
</dbReference>
<keyword evidence="3" id="KW-0560">Oxidoreductase</keyword>
<evidence type="ECO:0000313" key="3">
    <source>
        <dbReference type="EMBL" id="NUU03022.1"/>
    </source>
</evidence>
<dbReference type="PANTHER" id="PTHR30137">
    <property type="entry name" value="LUCIFERASE-LIKE MONOOXYGENASE"/>
    <property type="match status" value="1"/>
</dbReference>
<proteinExistence type="predicted"/>
<evidence type="ECO:0000256" key="1">
    <source>
        <dbReference type="ARBA" id="ARBA00007789"/>
    </source>
</evidence>
<dbReference type="RefSeq" id="WP_079216903.1">
    <property type="nucleotide sequence ID" value="NZ_CP018845.1"/>
</dbReference>
<organism evidence="3 4">
    <name type="scientific">Herbaspirillum robiniae</name>
    <dbReference type="NCBI Taxonomy" id="2014887"/>
    <lineage>
        <taxon>Bacteria</taxon>
        <taxon>Pseudomonadati</taxon>
        <taxon>Pseudomonadota</taxon>
        <taxon>Betaproteobacteria</taxon>
        <taxon>Burkholderiales</taxon>
        <taxon>Oxalobacteraceae</taxon>
        <taxon>Herbaspirillum</taxon>
    </lineage>
</organism>
<dbReference type="InterPro" id="IPR050766">
    <property type="entry name" value="Bact_Lucif_Oxidored"/>
</dbReference>
<sequence>MTKRRPLIAFDQSACGAGRSHADALRDTLTLAQQCEQQGYHRFWVSEHHNNGAIVGSAPEVMLGALSVLTGRMRIGAAGILLPFYAPFKVAEQFRVLEALAPGRIDLGLGRSPGGDPQIFSVLNPLGSSAREGFEAKVRELLGWLRDDRSVMPEDAHRIDALPRNPGCALPWMLVTSVEGARTAGGLGLPMCFNYSAEQSRGIEEQAFAAYRAAFMAGAHLDAPYTALMFFALAADTAEQARYLFSSRALWRIRLDEGVRAPIEPPALAHAHSLMRGRETRIAQQLEINLVGDAGEIARRIGEVADRVGADEIGLTNWAYHLEDRVHSHRLLAQRLG</sequence>
<dbReference type="SUPFAM" id="SSF51679">
    <property type="entry name" value="Bacterial luciferase-like"/>
    <property type="match status" value="1"/>
</dbReference>
<keyword evidence="4" id="KW-1185">Reference proteome</keyword>
<comment type="caution">
    <text evidence="3">The sequence shown here is derived from an EMBL/GenBank/DDBJ whole genome shotgun (WGS) entry which is preliminary data.</text>
</comment>
<dbReference type="EC" id="1.-.-.-" evidence="3"/>
<dbReference type="GO" id="GO:0016491">
    <property type="term" value="F:oxidoreductase activity"/>
    <property type="evidence" value="ECO:0007669"/>
    <property type="project" value="UniProtKB-KW"/>
</dbReference>
<reference evidence="3 4" key="1">
    <citation type="journal article" date="2020" name="Front. Plant Sci.">
        <title>Isolation of Rhizosphere Bacteria That Improve Quality and Water Stress Tolerance in Greenhouse Ornamentals.</title>
        <authorList>
            <person name="Nordstedt N.P."/>
            <person name="Jones M.L."/>
        </authorList>
    </citation>
    <scope>NUCLEOTIDE SEQUENCE [LARGE SCALE GENOMIC DNA]</scope>
    <source>
        <strain evidence="3 4">C6C2</strain>
    </source>
</reference>
<dbReference type="Proteomes" id="UP000536746">
    <property type="component" value="Unassembled WGS sequence"/>
</dbReference>
<protein>
    <submittedName>
        <fullName evidence="3">MsnO8 family LLM class oxidoreductase</fullName>
        <ecNumber evidence="3">1.-.-.-</ecNumber>
    </submittedName>
</protein>
<comment type="similarity">
    <text evidence="1">To bacterial alkanal monooxygenase alpha and beta chains.</text>
</comment>
<dbReference type="Pfam" id="PF00296">
    <property type="entry name" value="Bac_luciferase"/>
    <property type="match status" value="1"/>
</dbReference>
<dbReference type="EMBL" id="JABFMT010000016">
    <property type="protein sequence ID" value="NUU03022.1"/>
    <property type="molecule type" value="Genomic_DNA"/>
</dbReference>
<dbReference type="PANTHER" id="PTHR30137:SF6">
    <property type="entry name" value="LUCIFERASE-LIKE MONOOXYGENASE"/>
    <property type="match status" value="1"/>
</dbReference>
<name>A0ABX2LX03_9BURK</name>
<feature type="domain" description="Luciferase-like" evidence="2">
    <location>
        <begin position="18"/>
        <end position="307"/>
    </location>
</feature>
<dbReference type="InterPro" id="IPR036661">
    <property type="entry name" value="Luciferase-like_sf"/>
</dbReference>
<evidence type="ECO:0000313" key="4">
    <source>
        <dbReference type="Proteomes" id="UP000536746"/>
    </source>
</evidence>
<evidence type="ECO:0000259" key="2">
    <source>
        <dbReference type="Pfam" id="PF00296"/>
    </source>
</evidence>
<dbReference type="Gene3D" id="3.20.20.30">
    <property type="entry name" value="Luciferase-like domain"/>
    <property type="match status" value="1"/>
</dbReference>
<gene>
    <name evidence="3" type="ORF">HNO84_15560</name>
</gene>
<dbReference type="NCBIfam" id="TIGR03558">
    <property type="entry name" value="oxido_grp_1"/>
    <property type="match status" value="1"/>
</dbReference>